<gene>
    <name evidence="1" type="ORF">A3B13_00380</name>
</gene>
<name>A0A1G2CE02_9BACT</name>
<dbReference type="AlphaFoldDB" id="A0A1G2CE02"/>
<organism evidence="1 2">
    <name type="scientific">Candidatus Liptonbacteria bacterium RIFCSPLOWO2_01_FULL_45_15</name>
    <dbReference type="NCBI Taxonomy" id="1798649"/>
    <lineage>
        <taxon>Bacteria</taxon>
        <taxon>Candidatus Liptoniibacteriota</taxon>
    </lineage>
</organism>
<evidence type="ECO:0000313" key="2">
    <source>
        <dbReference type="Proteomes" id="UP000176287"/>
    </source>
</evidence>
<evidence type="ECO:0000313" key="1">
    <source>
        <dbReference type="EMBL" id="OGY98890.1"/>
    </source>
</evidence>
<proteinExistence type="predicted"/>
<dbReference type="EMBL" id="MHKZ01000050">
    <property type="protein sequence ID" value="OGY98890.1"/>
    <property type="molecule type" value="Genomic_DNA"/>
</dbReference>
<dbReference type="Proteomes" id="UP000176287">
    <property type="component" value="Unassembled WGS sequence"/>
</dbReference>
<protein>
    <submittedName>
        <fullName evidence="1">Uncharacterized protein</fullName>
    </submittedName>
</protein>
<comment type="caution">
    <text evidence="1">The sequence shown here is derived from an EMBL/GenBank/DDBJ whole genome shotgun (WGS) entry which is preliminary data.</text>
</comment>
<accession>A0A1G2CE02</accession>
<sequence>MNNLNLQKEAMRLRKMGKTYGDIQKILNQRIPKSTLSFWSKNAQLSPRHIELIRKRAEERMNNARLISAETNRKKREKRLESIKKGIKHLALLMKNPDVGKIALTMLYFGEGSKTRKGSLTFGNSDSRIISLFLRLLRECYEIDENKFRCTLQCRADQDINKLERFWSDITKIPSALFYKARIDPRTIGKPSKKLDYKGVCRIDYFSADIYNELKIIAQDISETR</sequence>
<reference evidence="1 2" key="1">
    <citation type="journal article" date="2016" name="Nat. Commun.">
        <title>Thousands of microbial genomes shed light on interconnected biogeochemical processes in an aquifer system.</title>
        <authorList>
            <person name="Anantharaman K."/>
            <person name="Brown C.T."/>
            <person name="Hug L.A."/>
            <person name="Sharon I."/>
            <person name="Castelle C.J."/>
            <person name="Probst A.J."/>
            <person name="Thomas B.C."/>
            <person name="Singh A."/>
            <person name="Wilkins M.J."/>
            <person name="Karaoz U."/>
            <person name="Brodie E.L."/>
            <person name="Williams K.H."/>
            <person name="Hubbard S.S."/>
            <person name="Banfield J.F."/>
        </authorList>
    </citation>
    <scope>NUCLEOTIDE SEQUENCE [LARGE SCALE GENOMIC DNA]</scope>
</reference>